<dbReference type="GO" id="GO:0005829">
    <property type="term" value="C:cytosol"/>
    <property type="evidence" value="ECO:0007669"/>
    <property type="project" value="TreeGrafter"/>
</dbReference>
<feature type="region of interest" description="Disordered" evidence="1">
    <location>
        <begin position="32"/>
        <end position="51"/>
    </location>
</feature>
<evidence type="ECO:0000313" key="3">
    <source>
        <dbReference type="EMBL" id="TFB56398.1"/>
    </source>
</evidence>
<dbReference type="GO" id="GO:0009898">
    <property type="term" value="C:cytoplasmic side of plasma membrane"/>
    <property type="evidence" value="ECO:0007669"/>
    <property type="project" value="TreeGrafter"/>
</dbReference>
<gene>
    <name evidence="3" type="ORF">E3O23_00845</name>
</gene>
<dbReference type="Gene3D" id="3.40.50.300">
    <property type="entry name" value="P-loop containing nucleotide triphosphate hydrolases"/>
    <property type="match status" value="1"/>
</dbReference>
<sequence>MSRVMKLASGLGSNVHLTVHDQDGQWRLIAGADGELHDPDPAGQPADDLPAQSAPSLVLVEPPLVRGTEAPPVATVTPLPTSTTSTEPTEPSKRARRSEQPPVSEPVPDAEDASAAGEEPAAPRALRASFIVDERREPAAANGWRGVLARTTGLQVPASEAELRRRGHVQAVSQHWPGPRKISVVNGKGGVGKTLTTAMLTAVFARHGGAGVLAWDNNDTRGTLGWRTEKGPHDSTVQDLLPATGQLLSPSSQISDLARYVHHQTGDKYDVLRSNPELLATKQRITQGDFDALHSVAAKYFRLVFFDSGNDESAPRWLRMIDHTDQLVVATTALGESAESGALLLEALHERDEHSAALARNAVVVVLQSERNGTLAEAQRIADGFSGIARAAVTIPFDRALHGGALRYDSVSTATQNAWLAAGAAVADGL</sequence>
<feature type="region of interest" description="Disordered" evidence="1">
    <location>
        <begin position="68"/>
        <end position="123"/>
    </location>
</feature>
<dbReference type="InterPro" id="IPR050625">
    <property type="entry name" value="ParA/MinD_ATPase"/>
</dbReference>
<dbReference type="OrthoDB" id="4640801at2"/>
<accession>A0A4R8UHU2</accession>
<comment type="caution">
    <text evidence="3">The sequence shown here is derived from an EMBL/GenBank/DDBJ whole genome shotgun (WGS) entry which is preliminary data.</text>
</comment>
<dbReference type="AlphaFoldDB" id="A0A4R8UHU2"/>
<dbReference type="InterPro" id="IPR002586">
    <property type="entry name" value="CobQ/CobB/MinD/ParA_Nub-bd_dom"/>
</dbReference>
<reference evidence="3 4" key="1">
    <citation type="submission" date="2019-03" db="EMBL/GenBank/DDBJ databases">
        <title>Genomics of glacier-inhabiting Cryobacterium strains.</title>
        <authorList>
            <person name="Liu Q."/>
            <person name="Xin Y.-H."/>
        </authorList>
    </citation>
    <scope>NUCLEOTIDE SEQUENCE [LARGE SCALE GENOMIC DNA]</scope>
    <source>
        <strain evidence="3 4">Sr47</strain>
    </source>
</reference>
<dbReference type="PANTHER" id="PTHR43384">
    <property type="entry name" value="SEPTUM SITE-DETERMINING PROTEIN MIND HOMOLOG, CHLOROPLASTIC-RELATED"/>
    <property type="match status" value="1"/>
</dbReference>
<proteinExistence type="predicted"/>
<dbReference type="GO" id="GO:0016887">
    <property type="term" value="F:ATP hydrolysis activity"/>
    <property type="evidence" value="ECO:0007669"/>
    <property type="project" value="TreeGrafter"/>
</dbReference>
<protein>
    <submittedName>
        <fullName evidence="3">ATPase</fullName>
    </submittedName>
</protein>
<evidence type="ECO:0000259" key="2">
    <source>
        <dbReference type="Pfam" id="PF01656"/>
    </source>
</evidence>
<dbReference type="InterPro" id="IPR027417">
    <property type="entry name" value="P-loop_NTPase"/>
</dbReference>
<evidence type="ECO:0000313" key="4">
    <source>
        <dbReference type="Proteomes" id="UP000297866"/>
    </source>
</evidence>
<name>A0A4R8UHU2_9MICO</name>
<keyword evidence="4" id="KW-1185">Reference proteome</keyword>
<dbReference type="GO" id="GO:0005524">
    <property type="term" value="F:ATP binding"/>
    <property type="evidence" value="ECO:0007669"/>
    <property type="project" value="TreeGrafter"/>
</dbReference>
<feature type="compositionally biased region" description="Low complexity" evidence="1">
    <location>
        <begin position="68"/>
        <end position="89"/>
    </location>
</feature>
<dbReference type="Pfam" id="PF01656">
    <property type="entry name" value="CbiA"/>
    <property type="match status" value="1"/>
</dbReference>
<dbReference type="EMBL" id="SOEZ01000007">
    <property type="protein sequence ID" value="TFB56398.1"/>
    <property type="molecule type" value="Genomic_DNA"/>
</dbReference>
<dbReference type="Proteomes" id="UP000297866">
    <property type="component" value="Unassembled WGS sequence"/>
</dbReference>
<feature type="compositionally biased region" description="Basic and acidic residues" evidence="1">
    <location>
        <begin position="90"/>
        <end position="99"/>
    </location>
</feature>
<evidence type="ECO:0000256" key="1">
    <source>
        <dbReference type="SAM" id="MobiDB-lite"/>
    </source>
</evidence>
<organism evidence="3 4">
    <name type="scientific">Cryobacterium tagatosivorans</name>
    <dbReference type="NCBI Taxonomy" id="1259199"/>
    <lineage>
        <taxon>Bacteria</taxon>
        <taxon>Bacillati</taxon>
        <taxon>Actinomycetota</taxon>
        <taxon>Actinomycetes</taxon>
        <taxon>Micrococcales</taxon>
        <taxon>Microbacteriaceae</taxon>
        <taxon>Cryobacterium</taxon>
    </lineage>
</organism>
<dbReference type="PANTHER" id="PTHR43384:SF14">
    <property type="entry name" value="ESX-1 SECRETION-ASSOCIATED PROTEIN ESPI"/>
    <property type="match status" value="1"/>
</dbReference>
<dbReference type="SUPFAM" id="SSF52540">
    <property type="entry name" value="P-loop containing nucleoside triphosphate hydrolases"/>
    <property type="match status" value="1"/>
</dbReference>
<dbReference type="GO" id="GO:0051782">
    <property type="term" value="P:negative regulation of cell division"/>
    <property type="evidence" value="ECO:0007669"/>
    <property type="project" value="TreeGrafter"/>
</dbReference>
<feature type="domain" description="CobQ/CobB/MinD/ParA nucleotide binding" evidence="2">
    <location>
        <begin position="182"/>
        <end position="224"/>
    </location>
</feature>